<dbReference type="EMBL" id="JBBPBN010000135">
    <property type="protein sequence ID" value="KAK8976313.1"/>
    <property type="molecule type" value="Genomic_DNA"/>
</dbReference>
<accession>A0ABR2NJM9</accession>
<proteinExistence type="predicted"/>
<reference evidence="1 2" key="1">
    <citation type="journal article" date="2024" name="G3 (Bethesda)">
        <title>Genome assembly of Hibiscus sabdariffa L. provides insights into metabolisms of medicinal natural products.</title>
        <authorList>
            <person name="Kim T."/>
        </authorList>
    </citation>
    <scope>NUCLEOTIDE SEQUENCE [LARGE SCALE GENOMIC DNA]</scope>
    <source>
        <strain evidence="1">TK-2024</strain>
        <tissue evidence="1">Old leaves</tissue>
    </source>
</reference>
<sequence>MWSGRIRVQEVEVVHSHDLLCECDDTGTVVSSEADKVGGETLRVVRDNPVFVLSADVLALGGQVRDRATCGETWNEWVGLADRVMESASERFDVVWCETALEQPRSSPVVFGWPSVVSLEAVGNRISLQYWNWSGTLNKISSLNSKFQIWILVWLRIMLYQLL</sequence>
<keyword evidence="2" id="KW-1185">Reference proteome</keyword>
<protein>
    <submittedName>
        <fullName evidence="1">Uncharacterized protein</fullName>
    </submittedName>
</protein>
<comment type="caution">
    <text evidence="1">The sequence shown here is derived from an EMBL/GenBank/DDBJ whole genome shotgun (WGS) entry which is preliminary data.</text>
</comment>
<gene>
    <name evidence="1" type="ORF">V6N11_027587</name>
</gene>
<organism evidence="1 2">
    <name type="scientific">Hibiscus sabdariffa</name>
    <name type="common">roselle</name>
    <dbReference type="NCBI Taxonomy" id="183260"/>
    <lineage>
        <taxon>Eukaryota</taxon>
        <taxon>Viridiplantae</taxon>
        <taxon>Streptophyta</taxon>
        <taxon>Embryophyta</taxon>
        <taxon>Tracheophyta</taxon>
        <taxon>Spermatophyta</taxon>
        <taxon>Magnoliopsida</taxon>
        <taxon>eudicotyledons</taxon>
        <taxon>Gunneridae</taxon>
        <taxon>Pentapetalae</taxon>
        <taxon>rosids</taxon>
        <taxon>malvids</taxon>
        <taxon>Malvales</taxon>
        <taxon>Malvaceae</taxon>
        <taxon>Malvoideae</taxon>
        <taxon>Hibiscus</taxon>
    </lineage>
</organism>
<dbReference type="Proteomes" id="UP001396334">
    <property type="component" value="Unassembled WGS sequence"/>
</dbReference>
<name>A0ABR2NJM9_9ROSI</name>
<evidence type="ECO:0000313" key="1">
    <source>
        <dbReference type="EMBL" id="KAK8976313.1"/>
    </source>
</evidence>
<evidence type="ECO:0000313" key="2">
    <source>
        <dbReference type="Proteomes" id="UP001396334"/>
    </source>
</evidence>